<dbReference type="SMART" id="SM00409">
    <property type="entry name" value="IG"/>
    <property type="match status" value="1"/>
</dbReference>
<feature type="transmembrane region" description="Helical" evidence="1">
    <location>
        <begin position="153"/>
        <end position="179"/>
    </location>
</feature>
<evidence type="ECO:0000313" key="5">
    <source>
        <dbReference type="Proteomes" id="UP001460270"/>
    </source>
</evidence>
<accession>A0AAW0PVJ1</accession>
<evidence type="ECO:0000313" key="4">
    <source>
        <dbReference type="EMBL" id="KAK7930039.1"/>
    </source>
</evidence>
<dbReference type="Gene3D" id="2.60.40.10">
    <property type="entry name" value="Immunoglobulins"/>
    <property type="match status" value="1"/>
</dbReference>
<keyword evidence="1" id="KW-1133">Transmembrane helix</keyword>
<feature type="chain" id="PRO_5043743519" description="Ig-like domain-containing protein" evidence="2">
    <location>
        <begin position="18"/>
        <end position="200"/>
    </location>
</feature>
<gene>
    <name evidence="4" type="ORF">WMY93_006434</name>
</gene>
<name>A0AAW0PVJ1_9GOBI</name>
<evidence type="ECO:0000259" key="3">
    <source>
        <dbReference type="PROSITE" id="PS50835"/>
    </source>
</evidence>
<dbReference type="Proteomes" id="UP001460270">
    <property type="component" value="Unassembled WGS sequence"/>
</dbReference>
<dbReference type="SUPFAM" id="SSF48726">
    <property type="entry name" value="Immunoglobulin"/>
    <property type="match status" value="1"/>
</dbReference>
<dbReference type="AlphaFoldDB" id="A0AAW0PVJ1"/>
<proteinExistence type="predicted"/>
<keyword evidence="2" id="KW-0732">Signal</keyword>
<keyword evidence="5" id="KW-1185">Reference proteome</keyword>
<feature type="signal peptide" evidence="2">
    <location>
        <begin position="1"/>
        <end position="17"/>
    </location>
</feature>
<reference evidence="5" key="1">
    <citation type="submission" date="2024-04" db="EMBL/GenBank/DDBJ databases">
        <title>Salinicola lusitanus LLJ914,a marine bacterium isolated from the Okinawa Trough.</title>
        <authorList>
            <person name="Li J."/>
        </authorList>
    </citation>
    <scope>NUCLEOTIDE SEQUENCE [LARGE SCALE GENOMIC DNA]</scope>
</reference>
<dbReference type="Pfam" id="PF07686">
    <property type="entry name" value="V-set"/>
    <property type="match status" value="1"/>
</dbReference>
<feature type="domain" description="Ig-like" evidence="3">
    <location>
        <begin position="13"/>
        <end position="121"/>
    </location>
</feature>
<dbReference type="InterPro" id="IPR007110">
    <property type="entry name" value="Ig-like_dom"/>
</dbReference>
<dbReference type="PROSITE" id="PS50835">
    <property type="entry name" value="IG_LIKE"/>
    <property type="match status" value="1"/>
</dbReference>
<protein>
    <recommendedName>
        <fullName evidence="3">Ig-like domain-containing protein</fullName>
    </recommendedName>
</protein>
<comment type="caution">
    <text evidence="4">The sequence shown here is derived from an EMBL/GenBank/DDBJ whole genome shotgun (WGS) entry which is preliminary data.</text>
</comment>
<dbReference type="InterPro" id="IPR003599">
    <property type="entry name" value="Ig_sub"/>
</dbReference>
<dbReference type="EMBL" id="JBBPFD010000004">
    <property type="protein sequence ID" value="KAK7930039.1"/>
    <property type="molecule type" value="Genomic_DNA"/>
</dbReference>
<dbReference type="InterPro" id="IPR013106">
    <property type="entry name" value="Ig_V-set"/>
</dbReference>
<organism evidence="4 5">
    <name type="scientific">Mugilogobius chulae</name>
    <name type="common">yellowstripe goby</name>
    <dbReference type="NCBI Taxonomy" id="88201"/>
    <lineage>
        <taxon>Eukaryota</taxon>
        <taxon>Metazoa</taxon>
        <taxon>Chordata</taxon>
        <taxon>Craniata</taxon>
        <taxon>Vertebrata</taxon>
        <taxon>Euteleostomi</taxon>
        <taxon>Actinopterygii</taxon>
        <taxon>Neopterygii</taxon>
        <taxon>Teleostei</taxon>
        <taxon>Neoteleostei</taxon>
        <taxon>Acanthomorphata</taxon>
        <taxon>Gobiaria</taxon>
        <taxon>Gobiiformes</taxon>
        <taxon>Gobioidei</taxon>
        <taxon>Gobiidae</taxon>
        <taxon>Gobionellinae</taxon>
        <taxon>Mugilogobius</taxon>
    </lineage>
</organism>
<keyword evidence="1" id="KW-0812">Transmembrane</keyword>
<dbReference type="InterPro" id="IPR036179">
    <property type="entry name" value="Ig-like_dom_sf"/>
</dbReference>
<keyword evidence="1" id="KW-0472">Membrane</keyword>
<evidence type="ECO:0000256" key="1">
    <source>
        <dbReference type="SAM" id="Phobius"/>
    </source>
</evidence>
<dbReference type="InterPro" id="IPR013783">
    <property type="entry name" value="Ig-like_fold"/>
</dbReference>
<evidence type="ECO:0000256" key="2">
    <source>
        <dbReference type="SAM" id="SignalP"/>
    </source>
</evidence>
<sequence>MIGILLISGFVRALVSASLTDVEVTPGQNITLFCDCPLGTGTFIVWLRNCSHVNQPTLVLSLRKAYSPYVPNSELMSPLPRFQFVKNVSSNSYNLQIANITESDQGLYFCATETRNVKEVNGSLPGYVYRYGKIATRIKISSKMIDLEPKVNVSWVVILLPLAVILFSNVCFILLYHLYQKHGSTFHTQLHQDKDHFSTQ</sequence>